<protein>
    <recommendedName>
        <fullName evidence="3">S-adenosyl-L-methionine-dependent methyltransferase</fullName>
    </recommendedName>
</protein>
<dbReference type="PANTHER" id="PTHR14614">
    <property type="entry name" value="HEPATOCELLULAR CARCINOMA-ASSOCIATED ANTIGEN"/>
    <property type="match status" value="1"/>
</dbReference>
<name>A0A6A5TX24_9PLEO</name>
<dbReference type="GO" id="GO:0008757">
    <property type="term" value="F:S-adenosylmethionine-dependent methyltransferase activity"/>
    <property type="evidence" value="ECO:0007669"/>
    <property type="project" value="UniProtKB-ARBA"/>
</dbReference>
<evidence type="ECO:0000313" key="1">
    <source>
        <dbReference type="EMBL" id="KAF1955256.1"/>
    </source>
</evidence>
<organism evidence="1 2">
    <name type="scientific">Byssothecium circinans</name>
    <dbReference type="NCBI Taxonomy" id="147558"/>
    <lineage>
        <taxon>Eukaryota</taxon>
        <taxon>Fungi</taxon>
        <taxon>Dikarya</taxon>
        <taxon>Ascomycota</taxon>
        <taxon>Pezizomycotina</taxon>
        <taxon>Dothideomycetes</taxon>
        <taxon>Pleosporomycetidae</taxon>
        <taxon>Pleosporales</taxon>
        <taxon>Massarineae</taxon>
        <taxon>Massarinaceae</taxon>
        <taxon>Byssothecium</taxon>
    </lineage>
</organism>
<proteinExistence type="predicted"/>
<reference evidence="1" key="1">
    <citation type="journal article" date="2020" name="Stud. Mycol.">
        <title>101 Dothideomycetes genomes: a test case for predicting lifestyles and emergence of pathogens.</title>
        <authorList>
            <person name="Haridas S."/>
            <person name="Albert R."/>
            <person name="Binder M."/>
            <person name="Bloem J."/>
            <person name="Labutti K."/>
            <person name="Salamov A."/>
            <person name="Andreopoulos B."/>
            <person name="Baker S."/>
            <person name="Barry K."/>
            <person name="Bills G."/>
            <person name="Bluhm B."/>
            <person name="Cannon C."/>
            <person name="Castanera R."/>
            <person name="Culley D."/>
            <person name="Daum C."/>
            <person name="Ezra D."/>
            <person name="Gonzalez J."/>
            <person name="Henrissat B."/>
            <person name="Kuo A."/>
            <person name="Liang C."/>
            <person name="Lipzen A."/>
            <person name="Lutzoni F."/>
            <person name="Magnuson J."/>
            <person name="Mondo S."/>
            <person name="Nolan M."/>
            <person name="Ohm R."/>
            <person name="Pangilinan J."/>
            <person name="Park H.-J."/>
            <person name="Ramirez L."/>
            <person name="Alfaro M."/>
            <person name="Sun H."/>
            <person name="Tritt A."/>
            <person name="Yoshinaga Y."/>
            <person name="Zwiers L.-H."/>
            <person name="Turgeon B."/>
            <person name="Goodwin S."/>
            <person name="Spatafora J."/>
            <person name="Crous P."/>
            <person name="Grigoriev I."/>
        </authorList>
    </citation>
    <scope>NUCLEOTIDE SEQUENCE</scope>
    <source>
        <strain evidence="1">CBS 675.92</strain>
    </source>
</reference>
<dbReference type="AlphaFoldDB" id="A0A6A5TX24"/>
<dbReference type="EMBL" id="ML976995">
    <property type="protein sequence ID" value="KAF1955256.1"/>
    <property type="molecule type" value="Genomic_DNA"/>
</dbReference>
<evidence type="ECO:0000313" key="2">
    <source>
        <dbReference type="Proteomes" id="UP000800035"/>
    </source>
</evidence>
<dbReference type="InterPro" id="IPR019410">
    <property type="entry name" value="Methyltransf_16"/>
</dbReference>
<keyword evidence="2" id="KW-1185">Reference proteome</keyword>
<evidence type="ECO:0008006" key="3">
    <source>
        <dbReference type="Google" id="ProtNLM"/>
    </source>
</evidence>
<gene>
    <name evidence="1" type="ORF">CC80DRAFT_564723</name>
</gene>
<dbReference type="Pfam" id="PF10294">
    <property type="entry name" value="Methyltransf_16"/>
    <property type="match status" value="1"/>
</dbReference>
<dbReference type="Proteomes" id="UP000800035">
    <property type="component" value="Unassembled WGS sequence"/>
</dbReference>
<sequence>MSPTSHCLPPSSSLPPIRSLLTAPTSAITSALQNLQSLYCPLRLPASFAKSRVAELAQVDSGYASRDESEDAVDAEDALAALRADEFERAFAVRWLTSLIGRAEELEFEDEEERDKVVGDAAFILASFSDNTAEDADESLTRDFSFTTSGIETIDIRLNDAPLSGTDHTDVGLQSWGASIILSGFMCEQPARFGLDSLPENASVIELGAGTGLVSLTLAKLLPTLANSKAHILATDYHPTVLENLQANIAMNFSEHGDQQPSVKAMLLDWSSPPLTLESSAHMLFAADVVYAPEHAVWLRDCAAHLLLPGGIFWLTVTVRKIGKFEGIPDTAEAAFLVEADLPEKDGKKLRIVEKIELEKKRGIGRGDESGYMLFKIMWV</sequence>
<dbReference type="OrthoDB" id="433955at2759"/>
<dbReference type="CDD" id="cd02440">
    <property type="entry name" value="AdoMet_MTases"/>
    <property type="match status" value="1"/>
</dbReference>
<dbReference type="SUPFAM" id="SSF53335">
    <property type="entry name" value="S-adenosyl-L-methionine-dependent methyltransferases"/>
    <property type="match status" value="1"/>
</dbReference>
<dbReference type="Gene3D" id="3.40.50.150">
    <property type="entry name" value="Vaccinia Virus protein VP39"/>
    <property type="match status" value="1"/>
</dbReference>
<accession>A0A6A5TX24</accession>
<dbReference type="PANTHER" id="PTHR14614:SF147">
    <property type="entry name" value="S-ADENOSYLMETHIONINE-DEPENDENT METHYLTRANSFERASE OF THE SEVEN BETA-STRAND FAMILY"/>
    <property type="match status" value="1"/>
</dbReference>
<dbReference type="InterPro" id="IPR029063">
    <property type="entry name" value="SAM-dependent_MTases_sf"/>
</dbReference>